<accession>A0ABR2LJF7</accession>
<comment type="caution">
    <text evidence="2">The sequence shown here is derived from an EMBL/GenBank/DDBJ whole genome shotgun (WGS) entry which is preliminary data.</text>
</comment>
<dbReference type="Proteomes" id="UP001412067">
    <property type="component" value="Unassembled WGS sequence"/>
</dbReference>
<reference evidence="2 3" key="1">
    <citation type="journal article" date="2022" name="Nat. Plants">
        <title>Genomes of leafy and leafless Platanthera orchids illuminate the evolution of mycoheterotrophy.</title>
        <authorList>
            <person name="Li M.H."/>
            <person name="Liu K.W."/>
            <person name="Li Z."/>
            <person name="Lu H.C."/>
            <person name="Ye Q.L."/>
            <person name="Zhang D."/>
            <person name="Wang J.Y."/>
            <person name="Li Y.F."/>
            <person name="Zhong Z.M."/>
            <person name="Liu X."/>
            <person name="Yu X."/>
            <person name="Liu D.K."/>
            <person name="Tu X.D."/>
            <person name="Liu B."/>
            <person name="Hao Y."/>
            <person name="Liao X.Y."/>
            <person name="Jiang Y.T."/>
            <person name="Sun W.H."/>
            <person name="Chen J."/>
            <person name="Chen Y.Q."/>
            <person name="Ai Y."/>
            <person name="Zhai J.W."/>
            <person name="Wu S.S."/>
            <person name="Zhou Z."/>
            <person name="Hsiao Y.Y."/>
            <person name="Wu W.L."/>
            <person name="Chen Y.Y."/>
            <person name="Lin Y.F."/>
            <person name="Hsu J.L."/>
            <person name="Li C.Y."/>
            <person name="Wang Z.W."/>
            <person name="Zhao X."/>
            <person name="Zhong W.Y."/>
            <person name="Ma X.K."/>
            <person name="Ma L."/>
            <person name="Huang J."/>
            <person name="Chen G.Z."/>
            <person name="Huang M.Z."/>
            <person name="Huang L."/>
            <person name="Peng D.H."/>
            <person name="Luo Y.B."/>
            <person name="Zou S.Q."/>
            <person name="Chen S.P."/>
            <person name="Lan S."/>
            <person name="Tsai W.C."/>
            <person name="Van de Peer Y."/>
            <person name="Liu Z.J."/>
        </authorList>
    </citation>
    <scope>NUCLEOTIDE SEQUENCE [LARGE SCALE GENOMIC DNA]</scope>
    <source>
        <strain evidence="2">Lor288</strain>
    </source>
</reference>
<dbReference type="PANTHER" id="PTHR10285">
    <property type="entry name" value="URIDINE KINASE"/>
    <property type="match status" value="1"/>
</dbReference>
<dbReference type="SUPFAM" id="SSF52540">
    <property type="entry name" value="P-loop containing nucleoside triphosphate hydrolases"/>
    <property type="match status" value="1"/>
</dbReference>
<sequence>MGSGDLFLSPPAYNMAAPSTISHTSRSPLPIVRSQHSPFFIPADPSIASKSGRQPQPAAHWRYSLFRRFAAPPANPIFPSSPALVSSVDDVFKFILAGPLLHRMGFTAGKVADGIDRWLLCGGYLSRLFGINELRMTEPEKARVYHYYVPVFLWCEEQVARHSSRFGDADEVPPLVIGVSAPQGSGKTTLVFALEFLFRQTGRNAATLSIDDFYLTADEQAKLRRENPGNTLLEFRGNAGTHDLQFSLNTLTALKKLTKEGMKMKLPRYEKSAHGGRGDRADPSTWPEVKGPLTVVLFEGWMLGFKPLPSEVVKAVDPQLEIVNRNLEAYNVAWERFVDAWIVIKIKDPNCVFQWRLQAEVAMRENGNTSMSNEEVLDFVSRYLPAYKAYLPILYSEGPRELDKEPLLVIDIDEDRNPL</sequence>
<keyword evidence="3" id="KW-1185">Reference proteome</keyword>
<evidence type="ECO:0000259" key="1">
    <source>
        <dbReference type="Pfam" id="PF00485"/>
    </source>
</evidence>
<dbReference type="EMBL" id="JBBWWR010000019">
    <property type="protein sequence ID" value="KAK8942275.1"/>
    <property type="molecule type" value="Genomic_DNA"/>
</dbReference>
<proteinExistence type="predicted"/>
<organism evidence="2 3">
    <name type="scientific">Platanthera guangdongensis</name>
    <dbReference type="NCBI Taxonomy" id="2320717"/>
    <lineage>
        <taxon>Eukaryota</taxon>
        <taxon>Viridiplantae</taxon>
        <taxon>Streptophyta</taxon>
        <taxon>Embryophyta</taxon>
        <taxon>Tracheophyta</taxon>
        <taxon>Spermatophyta</taxon>
        <taxon>Magnoliopsida</taxon>
        <taxon>Liliopsida</taxon>
        <taxon>Asparagales</taxon>
        <taxon>Orchidaceae</taxon>
        <taxon>Orchidoideae</taxon>
        <taxon>Orchideae</taxon>
        <taxon>Orchidinae</taxon>
        <taxon>Platanthera</taxon>
    </lineage>
</organism>
<dbReference type="Gene3D" id="3.40.50.300">
    <property type="entry name" value="P-loop containing nucleotide triphosphate hydrolases"/>
    <property type="match status" value="1"/>
</dbReference>
<protein>
    <recommendedName>
        <fullName evidence="1">Phosphoribulokinase/uridine kinase domain-containing protein</fullName>
    </recommendedName>
</protein>
<dbReference type="InterPro" id="IPR006083">
    <property type="entry name" value="PRK/URK"/>
</dbReference>
<evidence type="ECO:0000313" key="2">
    <source>
        <dbReference type="EMBL" id="KAK8942275.1"/>
    </source>
</evidence>
<dbReference type="Pfam" id="PF00485">
    <property type="entry name" value="PRK"/>
    <property type="match status" value="1"/>
</dbReference>
<name>A0ABR2LJF7_9ASPA</name>
<dbReference type="InterPro" id="IPR027417">
    <property type="entry name" value="P-loop_NTPase"/>
</dbReference>
<feature type="domain" description="Phosphoribulokinase/uridine kinase" evidence="1">
    <location>
        <begin position="176"/>
        <end position="301"/>
    </location>
</feature>
<evidence type="ECO:0000313" key="3">
    <source>
        <dbReference type="Proteomes" id="UP001412067"/>
    </source>
</evidence>
<gene>
    <name evidence="2" type="ORF">KSP40_PGU003865</name>
</gene>